<dbReference type="EMBL" id="ACDS02000126">
    <property type="protein sequence ID" value="EFD82199.2"/>
    <property type="molecule type" value="Genomic_DNA"/>
</dbReference>
<sequence length="454" mass="54557">MENINFSREKALPFSLEKLETIFNNLIQRDTYSNKILKEPLSEFYKREIESEGKYRDNFLQIIEYTLSSLEKIAKNPKRELLKVSELQPINEIRSTDYKTMIWLGNKPGKTLAEKIGVRGKILAPKNKYSVDKKENRVVVYYFKEAYKILEERYKRYIENSVDIPENLQRIYERFYRIKREMINNELFSLDRPIDFTPNNTLIDHRDYSVVNRGLKYLKKYLEKLDYSENVLLELAKKIVFLKLSYFIAKLENIDIFDEILDIEEFLNKDEKEISFYLNRKEPYTVKVILEKNKRSIGLEIQKIKLHRDKRILKDKINKVNIQIININQTESFFYKLKVKDVEYDFNDEGFEKLLFENIKIDNLIKNKKESMNSERLINKGIYMNFNSQSLFIDNEALEIRSYNKKLGNFMNVKDYFTSQNDEQDCYHISEILSSDENIENFSKYLKDIKDKKI</sequence>
<reference evidence="3" key="1">
    <citation type="submission" date="2009-02" db="EMBL/GenBank/DDBJ databases">
        <title>The Genome Sequence of Shigella sp. D9.</title>
        <authorList>
            <consortium name="The Broad Institute Genome Sequencing Platform"/>
            <person name="Ward D."/>
            <person name="Young S.K."/>
            <person name="Kodira C.D."/>
            <person name="Zeng Q."/>
            <person name="Koehrsen M."/>
            <person name="Alvarado L."/>
            <person name="Berlin A."/>
            <person name="Borenstein D."/>
            <person name="Chen Z."/>
            <person name="Engels R."/>
            <person name="Freedman E."/>
            <person name="Gellesch M."/>
            <person name="Goldberg J."/>
            <person name="Griggs A."/>
            <person name="Gujja S."/>
            <person name="Heiman D."/>
            <person name="Hepburn T."/>
            <person name="Howarth C."/>
            <person name="Jen D."/>
            <person name="Larson L."/>
            <person name="Lewis B."/>
            <person name="Mehta T."/>
            <person name="Park D."/>
            <person name="Pearson M."/>
            <person name="Roberts A."/>
            <person name="Saif S."/>
            <person name="Shea T."/>
            <person name="Shenoy N."/>
            <person name="Sisk P."/>
            <person name="Stolte C."/>
            <person name="Sykes S."/>
            <person name="Walk T."/>
            <person name="White J."/>
            <person name="Yandava C."/>
            <person name="Allen-Vercoe E."/>
            <person name="Strauss J."/>
            <person name="Sibley C."/>
            <person name="White A."/>
            <person name="Ambrose C."/>
            <person name="Lander E."/>
            <person name="Nusbaum C."/>
            <person name="Galagan J."/>
            <person name="Birren B."/>
        </authorList>
    </citation>
    <scope>NUCLEOTIDE SEQUENCE [LARGE SCALE GENOMIC DNA]</scope>
    <source>
        <strain evidence="3">D11</strain>
    </source>
</reference>
<proteinExistence type="predicted"/>
<reference evidence="2 3" key="2">
    <citation type="submission" date="2013-10" db="EMBL/GenBank/DDBJ databases">
        <title>The Genome Sequence of Fusobacterium nucleatum subsp. animalis D11.</title>
        <authorList>
            <consortium name="The Broad Institute Genomics Platform"/>
            <person name="Earl A."/>
            <person name="Ward D."/>
            <person name="Feldgarden M."/>
            <person name="Gevers D."/>
            <person name="Kostic A."/>
            <person name="Garrett W."/>
            <person name="Young S.K."/>
            <person name="Zeng Q."/>
            <person name="Gargeya S."/>
            <person name="Fitzgerald M."/>
            <person name="Abouelleil A."/>
            <person name="Alvarado L."/>
            <person name="Berlin A.M."/>
            <person name="Chapman S.B."/>
            <person name="Gainer-Dewar J."/>
            <person name="Goldberg J."/>
            <person name="Gnerre S."/>
            <person name="Griggs A."/>
            <person name="Gujja S."/>
            <person name="Hansen M."/>
            <person name="Howarth C."/>
            <person name="Imamovic A."/>
            <person name="Ireland A."/>
            <person name="Larimer J."/>
            <person name="McCowan C."/>
            <person name="Murphy C."/>
            <person name="Pearson M."/>
            <person name="Poon T.W."/>
            <person name="Priest M."/>
            <person name="Roberts A."/>
            <person name="Saif S."/>
            <person name="Shea T."/>
            <person name="Sykes S."/>
            <person name="Wortman J."/>
            <person name="Nusbaum C."/>
            <person name="Birren B."/>
        </authorList>
    </citation>
    <scope>NUCLEOTIDE SEQUENCE [LARGE SCALE GENOMIC DNA]</scope>
    <source>
        <strain evidence="2 3">D11</strain>
    </source>
</reference>
<feature type="domain" description="DUF2357" evidence="1">
    <location>
        <begin position="67"/>
        <end position="173"/>
    </location>
</feature>
<evidence type="ECO:0000259" key="1">
    <source>
        <dbReference type="Pfam" id="PF09823"/>
    </source>
</evidence>
<name>D6BJ52_9FUSO</name>
<evidence type="ECO:0000313" key="2">
    <source>
        <dbReference type="EMBL" id="EFD82199.2"/>
    </source>
</evidence>
<dbReference type="Pfam" id="PF09823">
    <property type="entry name" value="DUF2357"/>
    <property type="match status" value="1"/>
</dbReference>
<dbReference type="InterPro" id="IPR018633">
    <property type="entry name" value="DUF2357"/>
</dbReference>
<gene>
    <name evidence="2" type="ORF">PSAG_02235</name>
</gene>
<organism evidence="2 3">
    <name type="scientific">Fusobacterium animalis D11</name>
    <dbReference type="NCBI Taxonomy" id="556264"/>
    <lineage>
        <taxon>Bacteria</taxon>
        <taxon>Fusobacteriati</taxon>
        <taxon>Fusobacteriota</taxon>
        <taxon>Fusobacteriia</taxon>
        <taxon>Fusobacteriales</taxon>
        <taxon>Fusobacteriaceae</taxon>
        <taxon>Fusobacterium</taxon>
    </lineage>
</organism>
<dbReference type="Proteomes" id="UP000004650">
    <property type="component" value="Unassembled WGS sequence"/>
</dbReference>
<evidence type="ECO:0000313" key="3">
    <source>
        <dbReference type="Proteomes" id="UP000004650"/>
    </source>
</evidence>
<comment type="caution">
    <text evidence="2">The sequence shown here is derived from an EMBL/GenBank/DDBJ whole genome shotgun (WGS) entry which is preliminary data.</text>
</comment>
<dbReference type="AlphaFoldDB" id="D6BJ52"/>
<accession>D6BJ52</accession>
<protein>
    <recommendedName>
        <fullName evidence="1">DUF2357 domain-containing protein</fullName>
    </recommendedName>
</protein>